<dbReference type="Gene3D" id="3.10.20.90">
    <property type="entry name" value="Phosphatidylinositol 3-kinase Catalytic Subunit, Chain A, domain 1"/>
    <property type="match status" value="1"/>
</dbReference>
<sequence>MGAKESRILFLKFEDAQERVSNEELQRIENSFKRIAGSNSFISKQMFCSDVLGDSVPIRLAEQIYLVCGGTSKGISYRDVMLILVLITKGTVDEKVKFIFSLMSMDGVTVTQEDIENFYSACDGGCMSASTIRSAFVMDEKLFYNDFHEWLLANVDFCSVTRWLLEEQLGEHGVKLSSTNDVPSFYKCLANISMLSESDIVEIEKRYWQMKSCSKSGYFDFDTFKLFVSPPFPDLHCQSFFNYFDLNNDQVIDLKEMICGISTLCRGSTTKRLKASFAIFDMDLDSSLCNEELDNMVSTLHEIYIKCPGDTSIAKEEILQGLVPNEENKVTFDQFRIWASTSSHIHEFLLLIFQICHISFGLRPALKEEEGLIVGRWLERDTKEGLNPSSLYYIVSMDWWKIWMNYVKYADIVSPEIISQKSPEKLHESKLSLSSSNSSISGESSANKLPAKSLMLYGNSSKEVVVKPGCIDNYQLLVPNDGRKLVVLTGEGGKLKSNQLLILGTHYEVVSEPVWKALLSWYGANVALPRTVLKIPGSKEAVLELYPIQVFLYRHMQPAKHSVFYNSVNINHLISMVSGNNDHSNTSLESTVIPRRYLAYTASFSRKNTLKQILEFISSKMKVNLNDLRLWKMQEKSLVLLEEEDKSVEDLELKDGSHLLIEIRNQDLSWPEEMNVVVATRNFKERSYTGLLEKGATGLHNLGNTCFMNSAIQCLSNTNPLTKYFLSKFFLYELNKTNRLGMKGVLAKKYGDLTADLWSGFYRSIAPVKLRFTIGKYAPCFNGFQQHDSQELLSFLLDGLHEDLNRVHDKPYVELKDSNGRPDDEVAYEAWQNHIKRNQSIVVDLFQGQLKSQVRCLHCQHISVRFDPFIFLSLPLPLENLIHLQIPVFLSNHKTVLKYGLLLSYNATIAMARKELAKLCNVESLLLVEIIGGKVQNILYEFQKISSIIAENIYAYEIDDFTITYLHKISEPMNANIKECLKSANPSSAGSTSIPIASDLIDTKKKLLKNVKPKLFISKEKVYPSHESVSNNEKNNEYNFYKTFDVQNKDFYHSVNGLDKNIVNDFNSTSDLNHTKTTDLNIHLPDEIKGTLNTTPVHKIKSSLEVANDCTHSLVIAMNRKMIQSNSYFVSWQKYRPITFGIPVVFACSKNMTNQDVYDCILLHVSRYINGIVFKKGEYPFEIKVVNKDCSFCSLCPWYKFCRGCVIQCDSHRFAYTSSYLAIDWDSMILPLYYQYSKEKQFDDHISIGESLAQLHKTVSLDTCLKNFTEEEELGEDETWYCSKCNMHRKIAKKFDIWKLPPILVIHLKRFHMINNQWVKSNKHVRFPFDSFNPSVYMTKIKTSLSSNMSCKETHDDSPCLSVTDIKKFDETNGSLTSDLNYQICGSSRNEENCYNLYAISCHSGILNGGHYVTYAKNPNGKWYYYNDSSCKEVDPSVLGNEIPYMLFYERQNLDILSYMPDIEGKQPVDVQIEEDEFEREAKKHCSIM</sequence>
<protein>
    <recommendedName>
        <fullName evidence="3">ubiquitinyl hydrolase 1</fullName>
        <ecNumber evidence="3">3.4.19.12</ecNumber>
    </recommendedName>
</protein>
<dbReference type="Pfam" id="PF00443">
    <property type="entry name" value="UCH"/>
    <property type="match status" value="1"/>
</dbReference>
<dbReference type="SUPFAM" id="SSF54001">
    <property type="entry name" value="Cysteine proteinases"/>
    <property type="match status" value="1"/>
</dbReference>
<dbReference type="EC" id="3.4.19.12" evidence="3"/>
<dbReference type="SUPFAM" id="SSF143791">
    <property type="entry name" value="DUSP-like"/>
    <property type="match status" value="1"/>
</dbReference>
<dbReference type="InterPro" id="IPR028889">
    <property type="entry name" value="USP"/>
</dbReference>
<evidence type="ECO:0000259" key="8">
    <source>
        <dbReference type="PROSITE" id="PS50235"/>
    </source>
</evidence>
<evidence type="ECO:0000256" key="2">
    <source>
        <dbReference type="ARBA" id="ARBA00007828"/>
    </source>
</evidence>
<dbReference type="InterPro" id="IPR038765">
    <property type="entry name" value="Papain-like_cys_pep_sf"/>
</dbReference>
<keyword evidence="11" id="KW-0378">Hydrolase</keyword>
<keyword evidence="10" id="KW-1185">Reference proteome</keyword>
<dbReference type="InterPro" id="IPR050185">
    <property type="entry name" value="Ub_carboxyl-term_hydrolase"/>
</dbReference>
<dbReference type="InterPro" id="IPR006615">
    <property type="entry name" value="Pept_C19_DUSP"/>
</dbReference>
<gene>
    <name evidence="11" type="primary">LOC100197320</name>
</gene>
<dbReference type="InterPro" id="IPR018247">
    <property type="entry name" value="EF_Hand_1_Ca_BS"/>
</dbReference>
<feature type="domain" description="EF-hand" evidence="7">
    <location>
        <begin position="232"/>
        <end position="267"/>
    </location>
</feature>
<dbReference type="PANTHER" id="PTHR21646">
    <property type="entry name" value="UBIQUITIN CARBOXYL-TERMINAL HYDROLASE"/>
    <property type="match status" value="1"/>
</dbReference>
<dbReference type="GO" id="GO:0016787">
    <property type="term" value="F:hydrolase activity"/>
    <property type="evidence" value="ECO:0007669"/>
    <property type="project" value="UniProtKB-KW"/>
</dbReference>
<evidence type="ECO:0000256" key="4">
    <source>
        <dbReference type="ARBA" id="ARBA00022837"/>
    </source>
</evidence>
<dbReference type="Pfam" id="PF25265">
    <property type="entry name" value="USP32_N"/>
    <property type="match status" value="1"/>
</dbReference>
<dbReference type="Gene3D" id="3.90.70.10">
    <property type="entry name" value="Cysteine proteinases"/>
    <property type="match status" value="2"/>
</dbReference>
<dbReference type="InterPro" id="IPR035927">
    <property type="entry name" value="DUSP-like_sf"/>
</dbReference>
<dbReference type="GeneID" id="100197320"/>
<dbReference type="Gene3D" id="3.30.2230.10">
    <property type="entry name" value="DUSP-like"/>
    <property type="match status" value="1"/>
</dbReference>
<dbReference type="Proteomes" id="UP001652625">
    <property type="component" value="Chromosome 10"/>
</dbReference>
<dbReference type="PANTHER" id="PTHR21646:SF76">
    <property type="entry name" value="UBIQUITIN CARBOXYL-TERMINAL HYDROLASE 32"/>
    <property type="match status" value="1"/>
</dbReference>
<evidence type="ECO:0000313" key="10">
    <source>
        <dbReference type="Proteomes" id="UP001652625"/>
    </source>
</evidence>
<dbReference type="PROSITE" id="PS00972">
    <property type="entry name" value="USP_1"/>
    <property type="match status" value="1"/>
</dbReference>
<dbReference type="InterPro" id="IPR001394">
    <property type="entry name" value="Peptidase_C19_UCH"/>
</dbReference>
<proteinExistence type="inferred from homology"/>
<comment type="catalytic activity">
    <reaction evidence="1">
        <text>Thiol-dependent hydrolysis of ester, thioester, amide, peptide and isopeptide bonds formed by the C-terminal Gly of ubiquitin (a 76-residue protein attached to proteins as an intracellular targeting signal).</text>
        <dbReference type="EC" id="3.4.19.12"/>
    </reaction>
</comment>
<keyword evidence="6" id="KW-0599">Photoprotein</keyword>
<dbReference type="RefSeq" id="XP_065664174.1">
    <property type="nucleotide sequence ID" value="XM_065808102.1"/>
</dbReference>
<dbReference type="PROSITE" id="PS00973">
    <property type="entry name" value="USP_2"/>
    <property type="match status" value="1"/>
</dbReference>
<dbReference type="PROSITE" id="PS50235">
    <property type="entry name" value="USP_3"/>
    <property type="match status" value="1"/>
</dbReference>
<dbReference type="PROSITE" id="PS50222">
    <property type="entry name" value="EF_HAND_2"/>
    <property type="match status" value="1"/>
</dbReference>
<dbReference type="InterPro" id="IPR002048">
    <property type="entry name" value="EF_hand_dom"/>
</dbReference>
<dbReference type="InterPro" id="IPR057368">
    <property type="entry name" value="USP32_N"/>
</dbReference>
<keyword evidence="5" id="KW-0455">Luminescence</keyword>
<keyword evidence="4" id="KW-0106">Calcium</keyword>
<dbReference type="InterPro" id="IPR018200">
    <property type="entry name" value="USP_CS"/>
</dbReference>
<evidence type="ECO:0000256" key="5">
    <source>
        <dbReference type="ARBA" id="ARBA00023223"/>
    </source>
</evidence>
<dbReference type="InterPro" id="IPR011992">
    <property type="entry name" value="EF-hand-dom_pair"/>
</dbReference>
<feature type="domain" description="USP" evidence="8">
    <location>
        <begin position="697"/>
        <end position="1452"/>
    </location>
</feature>
<evidence type="ECO:0000256" key="3">
    <source>
        <dbReference type="ARBA" id="ARBA00012759"/>
    </source>
</evidence>
<dbReference type="PROSITE" id="PS00018">
    <property type="entry name" value="EF_HAND_1"/>
    <property type="match status" value="1"/>
</dbReference>
<feature type="domain" description="DUSP" evidence="9">
    <location>
        <begin position="365"/>
        <end position="533"/>
    </location>
</feature>
<evidence type="ECO:0000259" key="7">
    <source>
        <dbReference type="PROSITE" id="PS50222"/>
    </source>
</evidence>
<reference evidence="11" key="1">
    <citation type="submission" date="2025-08" db="UniProtKB">
        <authorList>
            <consortium name="RefSeq"/>
        </authorList>
    </citation>
    <scope>IDENTIFICATION</scope>
</reference>
<accession>A0ABM4CQM4</accession>
<dbReference type="SUPFAM" id="SSF47473">
    <property type="entry name" value="EF-hand"/>
    <property type="match status" value="2"/>
</dbReference>
<organism evidence="10 11">
    <name type="scientific">Hydra vulgaris</name>
    <name type="common">Hydra</name>
    <name type="synonym">Hydra attenuata</name>
    <dbReference type="NCBI Taxonomy" id="6087"/>
    <lineage>
        <taxon>Eukaryota</taxon>
        <taxon>Metazoa</taxon>
        <taxon>Cnidaria</taxon>
        <taxon>Hydrozoa</taxon>
        <taxon>Hydroidolina</taxon>
        <taxon>Anthoathecata</taxon>
        <taxon>Aplanulata</taxon>
        <taxon>Hydridae</taxon>
        <taxon>Hydra</taxon>
    </lineage>
</organism>
<evidence type="ECO:0000313" key="11">
    <source>
        <dbReference type="RefSeq" id="XP_065664174.1"/>
    </source>
</evidence>
<dbReference type="Gene3D" id="1.10.238.10">
    <property type="entry name" value="EF-hand"/>
    <property type="match status" value="1"/>
</dbReference>
<comment type="similarity">
    <text evidence="2">Belongs to the aequorin family.</text>
</comment>
<evidence type="ECO:0000259" key="9">
    <source>
        <dbReference type="PROSITE" id="PS51283"/>
    </source>
</evidence>
<evidence type="ECO:0000256" key="6">
    <source>
        <dbReference type="ARBA" id="ARBA00023262"/>
    </source>
</evidence>
<name>A0ABM4CQM4_HYDVU</name>
<evidence type="ECO:0000256" key="1">
    <source>
        <dbReference type="ARBA" id="ARBA00000707"/>
    </source>
</evidence>
<dbReference type="SMART" id="SM00695">
    <property type="entry name" value="DUSP"/>
    <property type="match status" value="1"/>
</dbReference>
<dbReference type="Pfam" id="PF06337">
    <property type="entry name" value="DUSP"/>
    <property type="match status" value="1"/>
</dbReference>
<dbReference type="PROSITE" id="PS51283">
    <property type="entry name" value="DUSP"/>
    <property type="match status" value="1"/>
</dbReference>